<dbReference type="PRINTS" id="PR00401">
    <property type="entry name" value="SH2DOMAIN"/>
</dbReference>
<dbReference type="SMART" id="SM00252">
    <property type="entry name" value="SH2"/>
    <property type="match status" value="1"/>
</dbReference>
<feature type="domain" description="SH2" evidence="3">
    <location>
        <begin position="106"/>
        <end position="200"/>
    </location>
</feature>
<evidence type="ECO:0000313" key="4">
    <source>
        <dbReference type="EMBL" id="VDL70115.1"/>
    </source>
</evidence>
<dbReference type="STRING" id="27835.A0A158QXA3"/>
<dbReference type="FunFam" id="3.30.505.10:FF:000013">
    <property type="entry name" value="SH2 domain-containing protein 3C isoform X1"/>
    <property type="match status" value="1"/>
</dbReference>
<dbReference type="PROSITE" id="PS50001">
    <property type="entry name" value="SH2"/>
    <property type="match status" value="1"/>
</dbReference>
<sequence length="586" mass="65571">MFSAKEPVIFVVVLDSDRSCFSFFSFETMNADVLDEMSSSFHELLIVFDSDSLVVVFLVLSDKTDSFSSINSRMTISRLPRYESGLNMSDYDCPTTSVHNLKEQVWYRGMLTRVKSEQLLREDGEFLVRDSISMPGEYVLTAMWKGRALHFQINTAYENGKKEFHLEEESFASVPSLVNFYKSHRRPVTAASGCIISTPVDRDRESGSGGAEIRELEASYMHVLKPHMSQAPVPRSLSQRVLLNQTALRQYAADRQQRPKSSISQHQMSIASEPVSVPPVPAALANRPLPLPIRSPRNTHDDDEDYSEMDYDAMDGILDACSLSNTDRARSSSTNSIPSMMSRQFQSCQNLSYRSLSPCTVAKVPPPLPARPPLPPRPNFKMDTSTVADEGDHSQPEDARDSAFVDYDEPRTKLNEDDYDKLPSTRPCSSEPERNRLSGSSDCDSADSGVRDSRDSGIYRTTVLRYACLLSILYGARKDAHLMLKKWILVGVSLARHGDAFACACIANLKQMTWLWKSLDPHAKSELAALKSINESLLRGEKLETHNYATVVPFLQPALEIMSGQDSHYLDGSSFASEVGMFELKM</sequence>
<feature type="region of interest" description="Disordered" evidence="2">
    <location>
        <begin position="252"/>
        <end position="307"/>
    </location>
</feature>
<name>A0A158QXA3_NIPBR</name>
<reference evidence="4 5" key="2">
    <citation type="submission" date="2018-11" db="EMBL/GenBank/DDBJ databases">
        <authorList>
            <consortium name="Pathogen Informatics"/>
        </authorList>
    </citation>
    <scope>NUCLEOTIDE SEQUENCE [LARGE SCALE GENOMIC DNA]</scope>
</reference>
<feature type="compositionally biased region" description="Low complexity" evidence="2">
    <location>
        <begin position="438"/>
        <end position="448"/>
    </location>
</feature>
<organism evidence="6">
    <name type="scientific">Nippostrongylus brasiliensis</name>
    <name type="common">Rat hookworm</name>
    <dbReference type="NCBI Taxonomy" id="27835"/>
    <lineage>
        <taxon>Eukaryota</taxon>
        <taxon>Metazoa</taxon>
        <taxon>Ecdysozoa</taxon>
        <taxon>Nematoda</taxon>
        <taxon>Chromadorea</taxon>
        <taxon>Rhabditida</taxon>
        <taxon>Rhabditina</taxon>
        <taxon>Rhabditomorpha</taxon>
        <taxon>Strongyloidea</taxon>
        <taxon>Heligmosomidae</taxon>
        <taxon>Nippostrongylus</taxon>
    </lineage>
</organism>
<reference evidence="6" key="1">
    <citation type="submission" date="2016-04" db="UniProtKB">
        <authorList>
            <consortium name="WormBaseParasite"/>
        </authorList>
    </citation>
    <scope>IDENTIFICATION</scope>
</reference>
<dbReference type="EMBL" id="UYSL01019806">
    <property type="protein sequence ID" value="VDL70115.1"/>
    <property type="molecule type" value="Genomic_DNA"/>
</dbReference>
<dbReference type="Proteomes" id="UP000271162">
    <property type="component" value="Unassembled WGS sequence"/>
</dbReference>
<accession>A0A158QXA3</accession>
<feature type="compositionally biased region" description="Pro residues" evidence="2">
    <location>
        <begin position="364"/>
        <end position="378"/>
    </location>
</feature>
<keyword evidence="5" id="KW-1185">Reference proteome</keyword>
<dbReference type="AlphaFoldDB" id="A0A158QXA3"/>
<gene>
    <name evidence="4" type="ORF">NBR_LOCUS6526</name>
</gene>
<dbReference type="PANTHER" id="PTHR14247">
    <property type="entry name" value="BREAST CANCER ANTI-ESTROGEN RESISTANCE PROTEIN 3 HOMOLOG-LIKE PROTEIN"/>
    <property type="match status" value="1"/>
</dbReference>
<evidence type="ECO:0000256" key="1">
    <source>
        <dbReference type="PROSITE-ProRule" id="PRU00191"/>
    </source>
</evidence>
<evidence type="ECO:0000313" key="6">
    <source>
        <dbReference type="WBParaSite" id="NBR_0000652501-mRNA-1"/>
    </source>
</evidence>
<protein>
    <submittedName>
        <fullName evidence="6">SH2 domain-containing protein</fullName>
    </submittedName>
</protein>
<evidence type="ECO:0000256" key="2">
    <source>
        <dbReference type="SAM" id="MobiDB-lite"/>
    </source>
</evidence>
<dbReference type="InterPro" id="IPR000980">
    <property type="entry name" value="SH2"/>
</dbReference>
<evidence type="ECO:0000313" key="5">
    <source>
        <dbReference type="Proteomes" id="UP000271162"/>
    </source>
</evidence>
<proteinExistence type="predicted"/>
<dbReference type="InterPro" id="IPR036860">
    <property type="entry name" value="SH2_dom_sf"/>
</dbReference>
<evidence type="ECO:0000259" key="3">
    <source>
        <dbReference type="PROSITE" id="PS50001"/>
    </source>
</evidence>
<feature type="region of interest" description="Disordered" evidence="2">
    <location>
        <begin position="364"/>
        <end position="452"/>
    </location>
</feature>
<dbReference type="SUPFAM" id="SSF55550">
    <property type="entry name" value="SH2 domain"/>
    <property type="match status" value="1"/>
</dbReference>
<feature type="compositionally biased region" description="Polar residues" evidence="2">
    <location>
        <begin position="259"/>
        <end position="268"/>
    </location>
</feature>
<dbReference type="PANTHER" id="PTHR14247:SF8">
    <property type="entry name" value="RAS-GEF DOMAIN-CONTAINING PROTEIN"/>
    <property type="match status" value="1"/>
</dbReference>
<dbReference type="InterPro" id="IPR051853">
    <property type="entry name" value="SH2-Ras-GEF_adapter"/>
</dbReference>
<keyword evidence="1" id="KW-0727">SH2 domain</keyword>
<dbReference type="OMA" id="ACACIAN"/>
<dbReference type="WBParaSite" id="NBR_0000652501-mRNA-1">
    <property type="protein sequence ID" value="NBR_0000652501-mRNA-1"/>
    <property type="gene ID" value="NBR_0000652501"/>
</dbReference>
<dbReference type="Gene3D" id="3.30.505.10">
    <property type="entry name" value="SH2 domain"/>
    <property type="match status" value="1"/>
</dbReference>
<feature type="compositionally biased region" description="Basic and acidic residues" evidence="2">
    <location>
        <begin position="390"/>
        <end position="423"/>
    </location>
</feature>
<dbReference type="Pfam" id="PF00017">
    <property type="entry name" value="SH2"/>
    <property type="match status" value="1"/>
</dbReference>